<dbReference type="InterPro" id="IPR002048">
    <property type="entry name" value="EF_hand_dom"/>
</dbReference>
<dbReference type="PROSITE" id="PS51257">
    <property type="entry name" value="PROKAR_LIPOPROTEIN"/>
    <property type="match status" value="1"/>
</dbReference>
<dbReference type="PROSITE" id="PS50222">
    <property type="entry name" value="EF_HAND_2"/>
    <property type="match status" value="1"/>
</dbReference>
<organism evidence="4 5">
    <name type="scientific">Haloferula helveola</name>
    <dbReference type="NCBI Taxonomy" id="490095"/>
    <lineage>
        <taxon>Bacteria</taxon>
        <taxon>Pseudomonadati</taxon>
        <taxon>Verrucomicrobiota</taxon>
        <taxon>Verrucomicrobiia</taxon>
        <taxon>Verrucomicrobiales</taxon>
        <taxon>Verrucomicrobiaceae</taxon>
        <taxon>Haloferula</taxon>
    </lineage>
</organism>
<evidence type="ECO:0000313" key="4">
    <source>
        <dbReference type="EMBL" id="BCX46173.1"/>
    </source>
</evidence>
<dbReference type="PANTHER" id="PTHR10827">
    <property type="entry name" value="RETICULOCALBIN"/>
    <property type="match status" value="1"/>
</dbReference>
<name>A0ABN6GY54_9BACT</name>
<dbReference type="Proteomes" id="UP001374893">
    <property type="component" value="Chromosome"/>
</dbReference>
<evidence type="ECO:0000256" key="1">
    <source>
        <dbReference type="ARBA" id="ARBA00022723"/>
    </source>
</evidence>
<keyword evidence="5" id="KW-1185">Reference proteome</keyword>
<dbReference type="Gene3D" id="1.10.238.10">
    <property type="entry name" value="EF-hand"/>
    <property type="match status" value="1"/>
</dbReference>
<evidence type="ECO:0000313" key="5">
    <source>
        <dbReference type="Proteomes" id="UP001374893"/>
    </source>
</evidence>
<proteinExistence type="predicted"/>
<dbReference type="Pfam" id="PF13202">
    <property type="entry name" value="EF-hand_5"/>
    <property type="match status" value="3"/>
</dbReference>
<dbReference type="PANTHER" id="PTHR10827:SF98">
    <property type="entry name" value="45 KDA CALCIUM-BINDING PROTEIN"/>
    <property type="match status" value="1"/>
</dbReference>
<dbReference type="SUPFAM" id="SSF47473">
    <property type="entry name" value="EF-hand"/>
    <property type="match status" value="1"/>
</dbReference>
<dbReference type="SMART" id="SM00054">
    <property type="entry name" value="EFh"/>
    <property type="match status" value="2"/>
</dbReference>
<gene>
    <name evidence="4" type="ORF">HAHE_00810</name>
</gene>
<sequence>MKKILPCLIPLFFAGCATEPASLETRFNAADTDGDGLVSRKAATDLFIADAFARYDANGDGIVDEAEFTAGGGDQAKFREMTKASGGKMSLADAQNTPAIVETMGVSFDEADTNGDGMVSLAEAKAHEAAVNAAVR</sequence>
<accession>A0ABN6GY54</accession>
<dbReference type="RefSeq" id="WP_338687556.1">
    <property type="nucleotide sequence ID" value="NZ_AP024702.1"/>
</dbReference>
<protein>
    <submittedName>
        <fullName evidence="4">Calcium-binding EF-h and protein</fullName>
    </submittedName>
</protein>
<feature type="domain" description="EF-hand" evidence="3">
    <location>
        <begin position="43"/>
        <end position="78"/>
    </location>
</feature>
<keyword evidence="1" id="KW-0479">Metal-binding</keyword>
<dbReference type="InterPro" id="IPR011992">
    <property type="entry name" value="EF-hand-dom_pair"/>
</dbReference>
<keyword evidence="2" id="KW-0677">Repeat</keyword>
<evidence type="ECO:0000259" key="3">
    <source>
        <dbReference type="PROSITE" id="PS50222"/>
    </source>
</evidence>
<dbReference type="EMBL" id="AP024702">
    <property type="protein sequence ID" value="BCX46173.1"/>
    <property type="molecule type" value="Genomic_DNA"/>
</dbReference>
<reference evidence="4 5" key="1">
    <citation type="submission" date="2021-06" db="EMBL/GenBank/DDBJ databases">
        <title>Complete genome of Haloferula helveola possessing various polysaccharide degrading enzymes.</title>
        <authorList>
            <person name="Takami H."/>
            <person name="Huang C."/>
            <person name="Hamasaki K."/>
        </authorList>
    </citation>
    <scope>NUCLEOTIDE SEQUENCE [LARGE SCALE GENOMIC DNA]</scope>
    <source>
        <strain evidence="4 5">CN-1</strain>
    </source>
</reference>
<dbReference type="InterPro" id="IPR018247">
    <property type="entry name" value="EF_Hand_1_Ca_BS"/>
</dbReference>
<dbReference type="PROSITE" id="PS00018">
    <property type="entry name" value="EF_HAND_1"/>
    <property type="match status" value="1"/>
</dbReference>
<evidence type="ECO:0000256" key="2">
    <source>
        <dbReference type="ARBA" id="ARBA00022737"/>
    </source>
</evidence>